<proteinExistence type="predicted"/>
<dbReference type="Proteomes" id="UP001274830">
    <property type="component" value="Unassembled WGS sequence"/>
</dbReference>
<gene>
    <name evidence="1" type="ORF">LTR78_005527</name>
</gene>
<dbReference type="EMBL" id="JAUTXT010000019">
    <property type="protein sequence ID" value="KAK3674441.1"/>
    <property type="molecule type" value="Genomic_DNA"/>
</dbReference>
<protein>
    <submittedName>
        <fullName evidence="1">Uncharacterized protein</fullName>
    </submittedName>
</protein>
<sequence length="247" mass="27692">MSSGYIILELNIRDGLLQSLRSVAPWARLSTIQKTVNALATPALSILREEAARSNRPNNPPLTLLTLPPELRNRIWKICVVDQPDKKRQHGHGIQITKARNVHLVTGVTPSALERCVKQPAISRVCRQSRVETLPIFYGLNTFMWRRMYRDWCAKVYGTLLTAPGAEGRTDTTTLSDAAVLKWLNAIGDGNRAGLKSLVLQWYAVDLPEKRAAEIEVARLVDTGKTDVKWECVETGKEFWYNVAIGC</sequence>
<evidence type="ECO:0000313" key="2">
    <source>
        <dbReference type="Proteomes" id="UP001274830"/>
    </source>
</evidence>
<dbReference type="InterPro" id="IPR038883">
    <property type="entry name" value="AN11006-like"/>
</dbReference>
<keyword evidence="2" id="KW-1185">Reference proteome</keyword>
<organism evidence="1 2">
    <name type="scientific">Recurvomyces mirabilis</name>
    <dbReference type="NCBI Taxonomy" id="574656"/>
    <lineage>
        <taxon>Eukaryota</taxon>
        <taxon>Fungi</taxon>
        <taxon>Dikarya</taxon>
        <taxon>Ascomycota</taxon>
        <taxon>Pezizomycotina</taxon>
        <taxon>Dothideomycetes</taxon>
        <taxon>Dothideomycetidae</taxon>
        <taxon>Mycosphaerellales</taxon>
        <taxon>Teratosphaeriaceae</taxon>
        <taxon>Recurvomyces</taxon>
    </lineage>
</organism>
<dbReference type="PANTHER" id="PTHR42085">
    <property type="entry name" value="F-BOX DOMAIN-CONTAINING PROTEIN"/>
    <property type="match status" value="1"/>
</dbReference>
<dbReference type="PANTHER" id="PTHR42085:SF1">
    <property type="entry name" value="F-BOX DOMAIN-CONTAINING PROTEIN"/>
    <property type="match status" value="1"/>
</dbReference>
<comment type="caution">
    <text evidence="1">The sequence shown here is derived from an EMBL/GenBank/DDBJ whole genome shotgun (WGS) entry which is preliminary data.</text>
</comment>
<reference evidence="1" key="1">
    <citation type="submission" date="2023-07" db="EMBL/GenBank/DDBJ databases">
        <title>Black Yeasts Isolated from many extreme environments.</title>
        <authorList>
            <person name="Coleine C."/>
            <person name="Stajich J.E."/>
            <person name="Selbmann L."/>
        </authorList>
    </citation>
    <scope>NUCLEOTIDE SEQUENCE</scope>
    <source>
        <strain evidence="1">CCFEE 5485</strain>
    </source>
</reference>
<accession>A0AAE1C136</accession>
<evidence type="ECO:0000313" key="1">
    <source>
        <dbReference type="EMBL" id="KAK3674441.1"/>
    </source>
</evidence>
<dbReference type="AlphaFoldDB" id="A0AAE1C136"/>
<name>A0AAE1C136_9PEZI</name>